<accession>A0ABP5Z8X2</accession>
<evidence type="ECO:0000313" key="4">
    <source>
        <dbReference type="EMBL" id="GAA2493249.1"/>
    </source>
</evidence>
<evidence type="ECO:0000259" key="2">
    <source>
        <dbReference type="Pfam" id="PF11716"/>
    </source>
</evidence>
<dbReference type="EMBL" id="BAAATA010000017">
    <property type="protein sequence ID" value="GAA2493249.1"/>
    <property type="molecule type" value="Genomic_DNA"/>
</dbReference>
<protein>
    <submittedName>
        <fullName evidence="4">Maleylpyruvate isomerase family mycothiol-dependent enzyme</fullName>
    </submittedName>
</protein>
<dbReference type="Pfam" id="PF11716">
    <property type="entry name" value="MDMPI_N"/>
    <property type="match status" value="1"/>
</dbReference>
<dbReference type="Proteomes" id="UP001501358">
    <property type="component" value="Unassembled WGS sequence"/>
</dbReference>
<dbReference type="GO" id="GO:0016853">
    <property type="term" value="F:isomerase activity"/>
    <property type="evidence" value="ECO:0007669"/>
    <property type="project" value="UniProtKB-KW"/>
</dbReference>
<evidence type="ECO:0000256" key="1">
    <source>
        <dbReference type="SAM" id="MobiDB-lite"/>
    </source>
</evidence>
<dbReference type="SUPFAM" id="SSF109854">
    <property type="entry name" value="DinB/YfiT-like putative metalloenzymes"/>
    <property type="match status" value="1"/>
</dbReference>
<feature type="domain" description="Mycothiol-dependent maleylpyruvate isomerase metal-binding" evidence="2">
    <location>
        <begin position="29"/>
        <end position="184"/>
    </location>
</feature>
<reference evidence="5" key="1">
    <citation type="journal article" date="2019" name="Int. J. Syst. Evol. Microbiol.">
        <title>The Global Catalogue of Microorganisms (GCM) 10K type strain sequencing project: providing services to taxonomists for standard genome sequencing and annotation.</title>
        <authorList>
            <consortium name="The Broad Institute Genomics Platform"/>
            <consortium name="The Broad Institute Genome Sequencing Center for Infectious Disease"/>
            <person name="Wu L."/>
            <person name="Ma J."/>
        </authorList>
    </citation>
    <scope>NUCLEOTIDE SEQUENCE [LARGE SCALE GENOMIC DNA]</scope>
    <source>
        <strain evidence="5">JCM 6307</strain>
    </source>
</reference>
<proteinExistence type="predicted"/>
<comment type="caution">
    <text evidence="4">The sequence shown here is derived from an EMBL/GenBank/DDBJ whole genome shotgun (WGS) entry which is preliminary data.</text>
</comment>
<organism evidence="4 5">
    <name type="scientific">Streptomyces thermolineatus</name>
    <dbReference type="NCBI Taxonomy" id="44033"/>
    <lineage>
        <taxon>Bacteria</taxon>
        <taxon>Bacillati</taxon>
        <taxon>Actinomycetota</taxon>
        <taxon>Actinomycetes</taxon>
        <taxon>Kitasatosporales</taxon>
        <taxon>Streptomycetaceae</taxon>
        <taxon>Streptomyces</taxon>
    </lineage>
</organism>
<feature type="region of interest" description="Disordered" evidence="1">
    <location>
        <begin position="1"/>
        <end position="20"/>
    </location>
</feature>
<dbReference type="InterPro" id="IPR034660">
    <property type="entry name" value="DinB/YfiT-like"/>
</dbReference>
<dbReference type="Pfam" id="PF17844">
    <property type="entry name" value="SCP_3"/>
    <property type="match status" value="1"/>
</dbReference>
<dbReference type="InterPro" id="IPR024344">
    <property type="entry name" value="MDMPI_metal-binding"/>
</dbReference>
<gene>
    <name evidence="4" type="ORF">GCM10010406_31660</name>
</gene>
<dbReference type="InterPro" id="IPR041629">
    <property type="entry name" value="SCP_3"/>
</dbReference>
<dbReference type="RefSeq" id="WP_344383830.1">
    <property type="nucleotide sequence ID" value="NZ_BAAATA010000017.1"/>
</dbReference>
<name>A0ABP5Z8X2_9ACTN</name>
<keyword evidence="4" id="KW-0413">Isomerase</keyword>
<dbReference type="Gene3D" id="3.30.1050.40">
    <property type="match status" value="1"/>
</dbReference>
<feature type="domain" description="Bacterial SCP orthologue" evidence="3">
    <location>
        <begin position="227"/>
        <end position="319"/>
    </location>
</feature>
<evidence type="ECO:0000313" key="5">
    <source>
        <dbReference type="Proteomes" id="UP001501358"/>
    </source>
</evidence>
<dbReference type="Gene3D" id="1.20.120.450">
    <property type="entry name" value="dinb family like domain"/>
    <property type="match status" value="1"/>
</dbReference>
<keyword evidence="5" id="KW-1185">Reference proteome</keyword>
<evidence type="ECO:0000259" key="3">
    <source>
        <dbReference type="Pfam" id="PF17844"/>
    </source>
</evidence>
<sequence>MPQSFPSPFARRRARRHDPARVRAALTAEVTALRATVATLTCSPAADAILHGPTRLGDWTVRDLVVHLAMGLEALPERLEAPAPTGPVLDLQEWLRGQGELSEDEVRATAEELARATAERAAALADGGPEAVSRYFEEAADRFAEALGPASGRTLVPIRTGAMTVDDFLVTRLLEAVVHADDLAAAVRQAVDSGDRWGSGAPAAAAQVHHEGAAPPLGAGPDAFPHDRQALAAVVRLLADGLAEQAPGGSVEVRVPPFAVVQCVQGPKHTRGTPPNVVETDPLTWIRLATGRLDWEQALREHSVSASGERADLGGVLPVVS</sequence>